<dbReference type="Proteomes" id="UP001454036">
    <property type="component" value="Unassembled WGS sequence"/>
</dbReference>
<dbReference type="EMBL" id="BAABME010013984">
    <property type="protein sequence ID" value="GAA0186736.1"/>
    <property type="molecule type" value="Genomic_DNA"/>
</dbReference>
<sequence>MRRIDILPTRQLLANTGNGENVEWAVSARKMLNWPQCHINQHTSGQVGDHANDGQAHPTWALAPRHSMRLLDCGYRWSHYPVPADLGPERKTGPGTSQSGSVGDLKKAQAERDTVDQAAFAARQEMEGVRRTYLQDSPLICRRIGATVLLDFILNFQDRSPILPALAE</sequence>
<comment type="caution">
    <text evidence="2">The sequence shown here is derived from an EMBL/GenBank/DDBJ whole genome shotgun (WGS) entry which is preliminary data.</text>
</comment>
<evidence type="ECO:0000313" key="2">
    <source>
        <dbReference type="EMBL" id="GAA0186736.1"/>
    </source>
</evidence>
<name>A0AAV3S319_LITER</name>
<accession>A0AAV3S319</accession>
<gene>
    <name evidence="2" type="ORF">LIER_34024</name>
</gene>
<feature type="region of interest" description="Disordered" evidence="1">
    <location>
        <begin position="86"/>
        <end position="110"/>
    </location>
</feature>
<dbReference type="AlphaFoldDB" id="A0AAV3S319"/>
<proteinExistence type="predicted"/>
<evidence type="ECO:0000256" key="1">
    <source>
        <dbReference type="SAM" id="MobiDB-lite"/>
    </source>
</evidence>
<protein>
    <submittedName>
        <fullName evidence="2">Uncharacterized protein</fullName>
    </submittedName>
</protein>
<evidence type="ECO:0000313" key="3">
    <source>
        <dbReference type="Proteomes" id="UP001454036"/>
    </source>
</evidence>
<reference evidence="2 3" key="1">
    <citation type="submission" date="2024-01" db="EMBL/GenBank/DDBJ databases">
        <title>The complete chloroplast genome sequence of Lithospermum erythrorhizon: insights into the phylogenetic relationship among Boraginaceae species and the maternal lineages of purple gromwells.</title>
        <authorList>
            <person name="Okada T."/>
            <person name="Watanabe K."/>
        </authorList>
    </citation>
    <scope>NUCLEOTIDE SEQUENCE [LARGE SCALE GENOMIC DNA]</scope>
</reference>
<organism evidence="2 3">
    <name type="scientific">Lithospermum erythrorhizon</name>
    <name type="common">Purple gromwell</name>
    <name type="synonym">Lithospermum officinale var. erythrorhizon</name>
    <dbReference type="NCBI Taxonomy" id="34254"/>
    <lineage>
        <taxon>Eukaryota</taxon>
        <taxon>Viridiplantae</taxon>
        <taxon>Streptophyta</taxon>
        <taxon>Embryophyta</taxon>
        <taxon>Tracheophyta</taxon>
        <taxon>Spermatophyta</taxon>
        <taxon>Magnoliopsida</taxon>
        <taxon>eudicotyledons</taxon>
        <taxon>Gunneridae</taxon>
        <taxon>Pentapetalae</taxon>
        <taxon>asterids</taxon>
        <taxon>lamiids</taxon>
        <taxon>Boraginales</taxon>
        <taxon>Boraginaceae</taxon>
        <taxon>Boraginoideae</taxon>
        <taxon>Lithospermeae</taxon>
        <taxon>Lithospermum</taxon>
    </lineage>
</organism>
<keyword evidence="3" id="KW-1185">Reference proteome</keyword>